<dbReference type="InterPro" id="IPR050861">
    <property type="entry name" value="Dihydroxyacetone_Kinase"/>
</dbReference>
<keyword evidence="1" id="KW-0808">Transferase</keyword>
<dbReference type="InterPro" id="IPR004007">
    <property type="entry name" value="DhaL_dom"/>
</dbReference>
<dbReference type="SUPFAM" id="SSF101473">
    <property type="entry name" value="DhaL-like"/>
    <property type="match status" value="1"/>
</dbReference>
<dbReference type="GO" id="GO:0016301">
    <property type="term" value="F:kinase activity"/>
    <property type="evidence" value="ECO:0007669"/>
    <property type="project" value="UniProtKB-KW"/>
</dbReference>
<evidence type="ECO:0000313" key="4">
    <source>
        <dbReference type="EMBL" id="WAH41222.1"/>
    </source>
</evidence>
<evidence type="ECO:0000259" key="3">
    <source>
        <dbReference type="PROSITE" id="PS51480"/>
    </source>
</evidence>
<dbReference type="PANTHER" id="PTHR28629">
    <property type="entry name" value="TRIOKINASE/FMN CYCLASE"/>
    <property type="match status" value="1"/>
</dbReference>
<evidence type="ECO:0000256" key="1">
    <source>
        <dbReference type="ARBA" id="ARBA00022679"/>
    </source>
</evidence>
<dbReference type="PANTHER" id="PTHR28629:SF4">
    <property type="entry name" value="TRIOKINASE_FMN CYCLASE"/>
    <property type="match status" value="1"/>
</dbReference>
<keyword evidence="2 4" id="KW-0418">Kinase</keyword>
<reference evidence="4" key="1">
    <citation type="submission" date="2022-08" db="EMBL/GenBank/DDBJ databases">
        <title>Alicyclobacillus fastidiosus DSM 17978, complete genome.</title>
        <authorList>
            <person name="Wang Q."/>
            <person name="Cai R."/>
            <person name="Wang Z."/>
        </authorList>
    </citation>
    <scope>NUCLEOTIDE SEQUENCE</scope>
    <source>
        <strain evidence="4">DSM 17978</strain>
    </source>
</reference>
<organism evidence="4 5">
    <name type="scientific">Alicyclobacillus fastidiosus</name>
    <dbReference type="NCBI Taxonomy" id="392011"/>
    <lineage>
        <taxon>Bacteria</taxon>
        <taxon>Bacillati</taxon>
        <taxon>Bacillota</taxon>
        <taxon>Bacilli</taxon>
        <taxon>Bacillales</taxon>
        <taxon>Alicyclobacillaceae</taxon>
        <taxon>Alicyclobacillus</taxon>
    </lineage>
</organism>
<name>A0ABY6ZEF3_9BACL</name>
<dbReference type="PROSITE" id="PS51480">
    <property type="entry name" value="DHAL"/>
    <property type="match status" value="1"/>
</dbReference>
<evidence type="ECO:0000313" key="5">
    <source>
        <dbReference type="Proteomes" id="UP001164761"/>
    </source>
</evidence>
<gene>
    <name evidence="4" type="primary">dhaL</name>
    <name evidence="4" type="ORF">NZD89_23645</name>
</gene>
<sequence>MIQLQQLHELFQEISKRIHEKRDELCELDGFAGDGDHGISMDIGFAAACAVSPDEFTDIGEYLKVCAKSFIQAVGASIGPLYGTAFLRAAKYATGKSALSAEDCVQMIQLGVAGMQERGKAQLGDKTLLDTLLPFAQTLRDSMDAQGSWADKVKTAMQEAHAGMESTREMVANIGRSSRLGERSRGGVDPGAASAYVVLQAGADLVSLRVGEFAG</sequence>
<dbReference type="InterPro" id="IPR012737">
    <property type="entry name" value="DhaK_L_YcgS"/>
</dbReference>
<dbReference type="RefSeq" id="WP_268005133.1">
    <property type="nucleotide sequence ID" value="NZ_BSUT01000001.1"/>
</dbReference>
<dbReference type="Pfam" id="PF02734">
    <property type="entry name" value="Dak2"/>
    <property type="match status" value="1"/>
</dbReference>
<dbReference type="InterPro" id="IPR036117">
    <property type="entry name" value="DhaL_dom_sf"/>
</dbReference>
<protein>
    <submittedName>
        <fullName evidence="4">Dihydroxyacetone kinase subunit DhaL</fullName>
    </submittedName>
</protein>
<dbReference type="EMBL" id="CP104067">
    <property type="protein sequence ID" value="WAH41222.1"/>
    <property type="molecule type" value="Genomic_DNA"/>
</dbReference>
<accession>A0ABY6ZEF3</accession>
<feature type="domain" description="DhaL" evidence="3">
    <location>
        <begin position="5"/>
        <end position="204"/>
    </location>
</feature>
<dbReference type="NCBIfam" id="TIGR02365">
    <property type="entry name" value="dha_L_ycgS"/>
    <property type="match status" value="1"/>
</dbReference>
<keyword evidence="5" id="KW-1185">Reference proteome</keyword>
<evidence type="ECO:0000256" key="2">
    <source>
        <dbReference type="ARBA" id="ARBA00022777"/>
    </source>
</evidence>
<dbReference type="Proteomes" id="UP001164761">
    <property type="component" value="Chromosome"/>
</dbReference>
<dbReference type="Gene3D" id="1.25.40.340">
    <property type="match status" value="1"/>
</dbReference>
<dbReference type="SMART" id="SM01120">
    <property type="entry name" value="Dak2"/>
    <property type="match status" value="1"/>
</dbReference>
<proteinExistence type="predicted"/>